<protein>
    <submittedName>
        <fullName evidence="1">Uncharacterized protein</fullName>
    </submittedName>
</protein>
<accession>A0A382L3Y2</accession>
<dbReference type="AlphaFoldDB" id="A0A382L3Y2"/>
<reference evidence="1" key="1">
    <citation type="submission" date="2018-05" db="EMBL/GenBank/DDBJ databases">
        <authorList>
            <person name="Lanie J.A."/>
            <person name="Ng W.-L."/>
            <person name="Kazmierczak K.M."/>
            <person name="Andrzejewski T.M."/>
            <person name="Davidsen T.M."/>
            <person name="Wayne K.J."/>
            <person name="Tettelin H."/>
            <person name="Glass J.I."/>
            <person name="Rusch D."/>
            <person name="Podicherti R."/>
            <person name="Tsui H.-C.T."/>
            <person name="Winkler M.E."/>
        </authorList>
    </citation>
    <scope>NUCLEOTIDE SEQUENCE</scope>
</reference>
<feature type="non-terminal residue" evidence="1">
    <location>
        <position position="1"/>
    </location>
</feature>
<sequence>YLVREGGLIADIKGLWRDGERLNNRDYWQL</sequence>
<organism evidence="1">
    <name type="scientific">marine metagenome</name>
    <dbReference type="NCBI Taxonomy" id="408172"/>
    <lineage>
        <taxon>unclassified sequences</taxon>
        <taxon>metagenomes</taxon>
        <taxon>ecological metagenomes</taxon>
    </lineage>
</organism>
<gene>
    <name evidence="1" type="ORF">METZ01_LOCUS282856</name>
</gene>
<dbReference type="EMBL" id="UINC01083877">
    <property type="protein sequence ID" value="SVC30002.1"/>
    <property type="molecule type" value="Genomic_DNA"/>
</dbReference>
<name>A0A382L3Y2_9ZZZZ</name>
<proteinExistence type="predicted"/>
<evidence type="ECO:0000313" key="1">
    <source>
        <dbReference type="EMBL" id="SVC30002.1"/>
    </source>
</evidence>